<keyword evidence="5 13" id="KW-0479">Metal-binding</keyword>
<evidence type="ECO:0000256" key="5">
    <source>
        <dbReference type="ARBA" id="ARBA00022723"/>
    </source>
</evidence>
<comment type="caution">
    <text evidence="13">Lacks conserved residue(s) required for the propagation of feature annotation.</text>
</comment>
<evidence type="ECO:0000256" key="4">
    <source>
        <dbReference type="ARBA" id="ARBA00022692"/>
    </source>
</evidence>
<feature type="transmembrane region" description="Helical" evidence="13">
    <location>
        <begin position="413"/>
        <end position="430"/>
    </location>
</feature>
<dbReference type="InterPro" id="IPR047819">
    <property type="entry name" value="P5A-ATPase_N"/>
</dbReference>
<dbReference type="InterPro" id="IPR008250">
    <property type="entry name" value="ATPase_P-typ_transduc_dom_A_sf"/>
</dbReference>
<feature type="transmembrane region" description="Helical" evidence="13">
    <location>
        <begin position="241"/>
        <end position="261"/>
    </location>
</feature>
<keyword evidence="6 13" id="KW-0547">Nucleotide-binding</keyword>
<dbReference type="Gene3D" id="1.20.1110.10">
    <property type="entry name" value="Calcium-transporting ATPase, transmembrane domain"/>
    <property type="match status" value="1"/>
</dbReference>
<keyword evidence="10 13" id="KW-1133">Transmembrane helix</keyword>
<dbReference type="AlphaFoldDB" id="A0AAD9VJP1"/>
<name>A0AAD9VJP1_9HYME</name>
<gene>
    <name evidence="17" type="ORF">KPH14_008405</name>
</gene>
<evidence type="ECO:0000256" key="6">
    <source>
        <dbReference type="ARBA" id="ARBA00022741"/>
    </source>
</evidence>
<feature type="transmembrane region" description="Helical" evidence="13">
    <location>
        <begin position="44"/>
        <end position="62"/>
    </location>
</feature>
<keyword evidence="11 13" id="KW-0472">Membrane</keyword>
<dbReference type="InterPro" id="IPR018303">
    <property type="entry name" value="ATPase_P-typ_P_site"/>
</dbReference>
<protein>
    <recommendedName>
        <fullName evidence="13">Cation-transporting ATPase</fullName>
        <ecNumber evidence="13">7.2.2.-</ecNumber>
    </recommendedName>
</protein>
<evidence type="ECO:0000259" key="16">
    <source>
        <dbReference type="Pfam" id="PF12409"/>
    </source>
</evidence>
<organism evidence="17 18">
    <name type="scientific">Odynerus spinipes</name>
    <dbReference type="NCBI Taxonomy" id="1348599"/>
    <lineage>
        <taxon>Eukaryota</taxon>
        <taxon>Metazoa</taxon>
        <taxon>Ecdysozoa</taxon>
        <taxon>Arthropoda</taxon>
        <taxon>Hexapoda</taxon>
        <taxon>Insecta</taxon>
        <taxon>Pterygota</taxon>
        <taxon>Neoptera</taxon>
        <taxon>Endopterygota</taxon>
        <taxon>Hymenoptera</taxon>
        <taxon>Apocrita</taxon>
        <taxon>Aculeata</taxon>
        <taxon>Vespoidea</taxon>
        <taxon>Vespidae</taxon>
        <taxon>Eumeninae</taxon>
        <taxon>Odynerus</taxon>
    </lineage>
</organism>
<evidence type="ECO:0000256" key="1">
    <source>
        <dbReference type="ARBA" id="ARBA00004141"/>
    </source>
</evidence>
<dbReference type="PROSITE" id="PS00154">
    <property type="entry name" value="ATPASE_E1_E2"/>
    <property type="match status" value="1"/>
</dbReference>
<evidence type="ECO:0000256" key="13">
    <source>
        <dbReference type="RuleBase" id="RU362082"/>
    </source>
</evidence>
<dbReference type="InterPro" id="IPR001757">
    <property type="entry name" value="P_typ_ATPase"/>
</dbReference>
<dbReference type="PANTHER" id="PTHR45630:SF8">
    <property type="entry name" value="CATION-TRANSPORTING ATPASE"/>
    <property type="match status" value="1"/>
</dbReference>
<dbReference type="GO" id="GO:0005524">
    <property type="term" value="F:ATP binding"/>
    <property type="evidence" value="ECO:0007669"/>
    <property type="project" value="UniProtKB-UniRule"/>
</dbReference>
<reference evidence="17" key="2">
    <citation type="journal article" date="2023" name="Commun. Biol.">
        <title>Intrasexual cuticular hydrocarbon dimorphism in a wasp sheds light on hydrocarbon biosynthesis genes in Hymenoptera.</title>
        <authorList>
            <person name="Moris V.C."/>
            <person name="Podsiadlowski L."/>
            <person name="Martin S."/>
            <person name="Oeyen J.P."/>
            <person name="Donath A."/>
            <person name="Petersen M."/>
            <person name="Wilbrandt J."/>
            <person name="Misof B."/>
            <person name="Liedtke D."/>
            <person name="Thamm M."/>
            <person name="Scheiner R."/>
            <person name="Schmitt T."/>
            <person name="Niehuis O."/>
        </authorList>
    </citation>
    <scope>NUCLEOTIDE SEQUENCE</scope>
    <source>
        <strain evidence="17">GBR_01_08_01A</strain>
    </source>
</reference>
<dbReference type="EC" id="7.2.2.-" evidence="13"/>
<dbReference type="Proteomes" id="UP001258017">
    <property type="component" value="Unassembled WGS sequence"/>
</dbReference>
<dbReference type="SUPFAM" id="SSF81653">
    <property type="entry name" value="Calcium ATPase, transduction domain A"/>
    <property type="match status" value="1"/>
</dbReference>
<dbReference type="PRINTS" id="PR00119">
    <property type="entry name" value="CATATPASE"/>
</dbReference>
<dbReference type="Pfam" id="PF12409">
    <property type="entry name" value="P5-ATPase"/>
    <property type="match status" value="1"/>
</dbReference>
<accession>A0AAD9VJP1</accession>
<feature type="transmembrane region" description="Helical" evidence="13">
    <location>
        <begin position="206"/>
        <end position="229"/>
    </location>
</feature>
<evidence type="ECO:0000259" key="14">
    <source>
        <dbReference type="Pfam" id="PF00122"/>
    </source>
</evidence>
<dbReference type="GO" id="GO:0019829">
    <property type="term" value="F:ATPase-coupled monoatomic cation transmembrane transporter activity"/>
    <property type="evidence" value="ECO:0007669"/>
    <property type="project" value="UniProtKB-UniRule"/>
</dbReference>
<dbReference type="Gene3D" id="2.70.150.10">
    <property type="entry name" value="Calcium-transporting ATPase, cytoplasmic transduction domain A"/>
    <property type="match status" value="1"/>
</dbReference>
<dbReference type="InterPro" id="IPR004014">
    <property type="entry name" value="ATPase_P-typ_cation-transptr_N"/>
</dbReference>
<feature type="transmembrane region" description="Helical" evidence="13">
    <location>
        <begin position="442"/>
        <end position="465"/>
    </location>
</feature>
<dbReference type="SUPFAM" id="SSF81665">
    <property type="entry name" value="Calcium ATPase, transmembrane domain M"/>
    <property type="match status" value="1"/>
</dbReference>
<dbReference type="GO" id="GO:0016020">
    <property type="term" value="C:membrane"/>
    <property type="evidence" value="ECO:0007669"/>
    <property type="project" value="UniProtKB-SubCell"/>
</dbReference>
<comment type="caution">
    <text evidence="17">The sequence shown here is derived from an EMBL/GenBank/DDBJ whole genome shotgun (WGS) entry which is preliminary data.</text>
</comment>
<evidence type="ECO:0000256" key="8">
    <source>
        <dbReference type="ARBA" id="ARBA00022842"/>
    </source>
</evidence>
<keyword evidence="4 13" id="KW-0812">Transmembrane</keyword>
<dbReference type="EMBL" id="JAIFRP010004407">
    <property type="protein sequence ID" value="KAK2576200.1"/>
    <property type="molecule type" value="Genomic_DNA"/>
</dbReference>
<reference evidence="17" key="1">
    <citation type="submission" date="2021-08" db="EMBL/GenBank/DDBJ databases">
        <authorList>
            <person name="Misof B."/>
            <person name="Oliver O."/>
            <person name="Podsiadlowski L."/>
            <person name="Donath A."/>
            <person name="Peters R."/>
            <person name="Mayer C."/>
            <person name="Rust J."/>
            <person name="Gunkel S."/>
            <person name="Lesny P."/>
            <person name="Martin S."/>
            <person name="Oeyen J.P."/>
            <person name="Petersen M."/>
            <person name="Panagiotis P."/>
            <person name="Wilbrandt J."/>
            <person name="Tanja T."/>
        </authorList>
    </citation>
    <scope>NUCLEOTIDE SEQUENCE</scope>
    <source>
        <strain evidence="17">GBR_01_08_01A</strain>
        <tissue evidence="17">Thorax + abdomen</tissue>
    </source>
</reference>
<keyword evidence="18" id="KW-1185">Reference proteome</keyword>
<keyword evidence="7 13" id="KW-0067">ATP-binding</keyword>
<evidence type="ECO:0000256" key="12">
    <source>
        <dbReference type="ARBA" id="ARBA00049360"/>
    </source>
</evidence>
<dbReference type="InterPro" id="IPR006544">
    <property type="entry name" value="P-type_TPase_V"/>
</dbReference>
<comment type="subcellular location">
    <subcellularLocation>
        <location evidence="1 13">Membrane</location>
        <topology evidence="1 13">Multi-pass membrane protein</topology>
    </subcellularLocation>
</comment>
<feature type="domain" description="P5B-type ATPase N-terminal" evidence="16">
    <location>
        <begin position="24"/>
        <end position="160"/>
    </location>
</feature>
<dbReference type="FunFam" id="1.20.1110.10:FF:000023">
    <property type="entry name" value="Cation-transporting ATPase"/>
    <property type="match status" value="1"/>
</dbReference>
<evidence type="ECO:0000256" key="10">
    <source>
        <dbReference type="ARBA" id="ARBA00022989"/>
    </source>
</evidence>
<sequence length="629" mass="70354">MTDSDGTKIDEQSKIHCQKIHTGQDEDIQVYGFKRSTLKTTVTYISYILTVGFLRLLFHWYPRLYLYATHRKCPLKQATKLLVIDDYQGRYKSYFVKDIKTVSTENVSGKLFNSILGSNDIHLLESVKNKKLSINLENGTKSEVTEYKAFWCKKQCYIWDVRQNEFSRLVGLDKYTACSDLHFGQNKGLSKEEQFLRRIVYGNNEIVVPVQSIGVLLLLEVLNPFYIFQVFTLAVWFAEGYLYYTAAIVCMSFFGITSSILQTRKNQLNLKGTVASSENVRVCRSTGVFESIPSNELVPGDIIELPNHHGTVVCDAVLLTGQCILNESMLTGESVPVTKTPLPSSQVPYDSKQCSHHTLYSGTTIIQTRCYGNGPVLARVIRTGLHTNRGALVAAILYPPPADFKFDQDSYKFIGILAFIASCGFIYTVVTKASRGITAGDIAIKALDIITIVVPPALPAAMTVGKLYAQARLKRAQIYCINSRVINVCGSINCVCFDKTGTLTEDGLDMWGVVPCTNGILEESEKNIPKLQDHPLFEGMLVCHSLTIIDGKLCGDPLDVKMFESTEWILEESDTTQSDKYDLLAPTVVKPPKNNSYTKNMNKISEIGIVQQYQFSSSLQRMSVILKQT</sequence>
<evidence type="ECO:0000313" key="18">
    <source>
        <dbReference type="Proteomes" id="UP001258017"/>
    </source>
</evidence>
<feature type="domain" description="Cation-transporting P-type ATPase N-terminal" evidence="15">
    <location>
        <begin position="179"/>
        <end position="235"/>
    </location>
</feature>
<dbReference type="GO" id="GO:0046872">
    <property type="term" value="F:metal ion binding"/>
    <property type="evidence" value="ECO:0007669"/>
    <property type="project" value="UniProtKB-UniRule"/>
</dbReference>
<evidence type="ECO:0000256" key="11">
    <source>
        <dbReference type="ARBA" id="ARBA00023136"/>
    </source>
</evidence>
<evidence type="ECO:0000256" key="2">
    <source>
        <dbReference type="ARBA" id="ARBA00006000"/>
    </source>
</evidence>
<evidence type="ECO:0000256" key="3">
    <source>
        <dbReference type="ARBA" id="ARBA00022553"/>
    </source>
</evidence>
<comment type="catalytic activity">
    <reaction evidence="12 13">
        <text>ATP + H2O = ADP + phosphate + H(+)</text>
        <dbReference type="Rhea" id="RHEA:13065"/>
        <dbReference type="ChEBI" id="CHEBI:15377"/>
        <dbReference type="ChEBI" id="CHEBI:15378"/>
        <dbReference type="ChEBI" id="CHEBI:30616"/>
        <dbReference type="ChEBI" id="CHEBI:43474"/>
        <dbReference type="ChEBI" id="CHEBI:456216"/>
    </reaction>
</comment>
<dbReference type="GO" id="GO:0015203">
    <property type="term" value="F:polyamine transmembrane transporter activity"/>
    <property type="evidence" value="ECO:0007669"/>
    <property type="project" value="TreeGrafter"/>
</dbReference>
<dbReference type="InterPro" id="IPR023298">
    <property type="entry name" value="ATPase_P-typ_TM_dom_sf"/>
</dbReference>
<dbReference type="GO" id="GO:0006874">
    <property type="term" value="P:intracellular calcium ion homeostasis"/>
    <property type="evidence" value="ECO:0007669"/>
    <property type="project" value="TreeGrafter"/>
</dbReference>
<evidence type="ECO:0000313" key="17">
    <source>
        <dbReference type="EMBL" id="KAK2576200.1"/>
    </source>
</evidence>
<dbReference type="Pfam" id="PF00122">
    <property type="entry name" value="E1-E2_ATPase"/>
    <property type="match status" value="1"/>
</dbReference>
<evidence type="ECO:0000259" key="15">
    <source>
        <dbReference type="Pfam" id="PF00690"/>
    </source>
</evidence>
<dbReference type="Pfam" id="PF00690">
    <property type="entry name" value="Cation_ATPase_N"/>
    <property type="match status" value="1"/>
</dbReference>
<evidence type="ECO:0000256" key="9">
    <source>
        <dbReference type="ARBA" id="ARBA00022967"/>
    </source>
</evidence>
<keyword evidence="3" id="KW-0597">Phosphoprotein</keyword>
<dbReference type="PANTHER" id="PTHR45630">
    <property type="entry name" value="CATION-TRANSPORTING ATPASE-RELATED"/>
    <property type="match status" value="1"/>
</dbReference>
<dbReference type="InterPro" id="IPR059000">
    <property type="entry name" value="ATPase_P-type_domA"/>
</dbReference>
<dbReference type="GO" id="GO:0016887">
    <property type="term" value="F:ATP hydrolysis activity"/>
    <property type="evidence" value="ECO:0007669"/>
    <property type="project" value="InterPro"/>
</dbReference>
<feature type="domain" description="P-type ATPase A" evidence="14">
    <location>
        <begin position="277"/>
        <end position="395"/>
    </location>
</feature>
<comment type="similarity">
    <text evidence="2 13">Belongs to the cation transport ATPase (P-type) (TC 3.A.3) family. Type V subfamily.</text>
</comment>
<keyword evidence="9 13" id="KW-1278">Translocase</keyword>
<keyword evidence="8 13" id="KW-0460">Magnesium</keyword>
<dbReference type="NCBIfam" id="TIGR01494">
    <property type="entry name" value="ATPase_P-type"/>
    <property type="match status" value="1"/>
</dbReference>
<evidence type="ECO:0000256" key="7">
    <source>
        <dbReference type="ARBA" id="ARBA00022840"/>
    </source>
</evidence>
<proteinExistence type="inferred from homology"/>
<dbReference type="GO" id="GO:0140358">
    <property type="term" value="F:P-type transmembrane transporter activity"/>
    <property type="evidence" value="ECO:0007669"/>
    <property type="project" value="InterPro"/>
</dbReference>